<dbReference type="STRING" id="55188.A0A2H5PIF1"/>
<keyword evidence="3 11" id="KW-0732">Signal</keyword>
<dbReference type="PANTHER" id="PTHR13683:SF227">
    <property type="entry name" value="EUKARYOTIC ASPARTYL PROTEASE FAMILY PROTEIN"/>
    <property type="match status" value="1"/>
</dbReference>
<dbReference type="FunFam" id="2.40.70.10:FF:000015">
    <property type="entry name" value="Aspartyl protease family protein"/>
    <property type="match status" value="1"/>
</dbReference>
<evidence type="ECO:0000259" key="12">
    <source>
        <dbReference type="PROSITE" id="PS51767"/>
    </source>
</evidence>
<evidence type="ECO:0000256" key="3">
    <source>
        <dbReference type="ARBA" id="ARBA00022729"/>
    </source>
</evidence>
<feature type="signal peptide" evidence="11">
    <location>
        <begin position="1"/>
        <end position="25"/>
    </location>
</feature>
<feature type="domain" description="Peptidase A1" evidence="12">
    <location>
        <begin position="63"/>
        <end position="408"/>
    </location>
</feature>
<evidence type="ECO:0000256" key="9">
    <source>
        <dbReference type="PIRSR" id="PIRSR601461-1"/>
    </source>
</evidence>
<dbReference type="FunFam" id="2.40.70.10:FF:000027">
    <property type="entry name" value="Aspartic proteinase Asp1 isoform A"/>
    <property type="match status" value="1"/>
</dbReference>
<dbReference type="GO" id="GO:0004190">
    <property type="term" value="F:aspartic-type endopeptidase activity"/>
    <property type="evidence" value="ECO:0007669"/>
    <property type="project" value="UniProtKB-KW"/>
</dbReference>
<dbReference type="PROSITE" id="PS51767">
    <property type="entry name" value="PEPTIDASE_A1"/>
    <property type="match status" value="1"/>
</dbReference>
<comment type="caution">
    <text evidence="13">The sequence shown here is derived from an EMBL/GenBank/DDBJ whole genome shotgun (WGS) entry which is preliminary data.</text>
</comment>
<feature type="active site" evidence="9">
    <location>
        <position position="81"/>
    </location>
</feature>
<feature type="chain" id="PRO_5014187200" description="Aspartic proteinase Asp1" evidence="11">
    <location>
        <begin position="26"/>
        <end position="459"/>
    </location>
</feature>
<dbReference type="InterPro" id="IPR001969">
    <property type="entry name" value="Aspartic_peptidase_AS"/>
</dbReference>
<evidence type="ECO:0000256" key="1">
    <source>
        <dbReference type="ARBA" id="ARBA00007447"/>
    </source>
</evidence>
<evidence type="ECO:0000313" key="14">
    <source>
        <dbReference type="Proteomes" id="UP000236630"/>
    </source>
</evidence>
<evidence type="ECO:0000256" key="7">
    <source>
        <dbReference type="ARBA" id="ARBA00068871"/>
    </source>
</evidence>
<reference evidence="13 14" key="1">
    <citation type="journal article" date="2017" name="Front. Genet.">
        <title>Draft sequencing of the heterozygous diploid genome of Satsuma (Citrus unshiu Marc.) using a hybrid assembly approach.</title>
        <authorList>
            <person name="Shimizu T."/>
            <person name="Tanizawa Y."/>
            <person name="Mochizuki T."/>
            <person name="Nagasaki H."/>
            <person name="Yoshioka T."/>
            <person name="Toyoda A."/>
            <person name="Fujiyama A."/>
            <person name="Kaminuma E."/>
            <person name="Nakamura Y."/>
        </authorList>
    </citation>
    <scope>NUCLEOTIDE SEQUENCE [LARGE SCALE GENOMIC DNA]</scope>
    <source>
        <strain evidence="14">cv. Miyagawa wase</strain>
    </source>
</reference>
<dbReference type="InterPro" id="IPR033823">
    <property type="entry name" value="Nucellin"/>
</dbReference>
<dbReference type="GO" id="GO:0006508">
    <property type="term" value="P:proteolysis"/>
    <property type="evidence" value="ECO:0007669"/>
    <property type="project" value="UniProtKB-KW"/>
</dbReference>
<organism evidence="13 14">
    <name type="scientific">Citrus unshiu</name>
    <name type="common">Satsuma mandarin</name>
    <name type="synonym">Citrus nobilis var. unshiu</name>
    <dbReference type="NCBI Taxonomy" id="55188"/>
    <lineage>
        <taxon>Eukaryota</taxon>
        <taxon>Viridiplantae</taxon>
        <taxon>Streptophyta</taxon>
        <taxon>Embryophyta</taxon>
        <taxon>Tracheophyta</taxon>
        <taxon>Spermatophyta</taxon>
        <taxon>Magnoliopsida</taxon>
        <taxon>eudicotyledons</taxon>
        <taxon>Gunneridae</taxon>
        <taxon>Pentapetalae</taxon>
        <taxon>rosids</taxon>
        <taxon>malvids</taxon>
        <taxon>Sapindales</taxon>
        <taxon>Rutaceae</taxon>
        <taxon>Aurantioideae</taxon>
        <taxon>Citrus</taxon>
    </lineage>
</organism>
<evidence type="ECO:0000256" key="5">
    <source>
        <dbReference type="ARBA" id="ARBA00022750"/>
    </source>
</evidence>
<dbReference type="EMBL" id="BDQV01000077">
    <property type="protein sequence ID" value="GAY52147.1"/>
    <property type="molecule type" value="Genomic_DNA"/>
</dbReference>
<dbReference type="InterPro" id="IPR032799">
    <property type="entry name" value="TAXi_C"/>
</dbReference>
<dbReference type="Proteomes" id="UP000236630">
    <property type="component" value="Unassembled WGS sequence"/>
</dbReference>
<dbReference type="InterPro" id="IPR021109">
    <property type="entry name" value="Peptidase_aspartic_dom_sf"/>
</dbReference>
<dbReference type="PROSITE" id="PS00141">
    <property type="entry name" value="ASP_PROTEASE"/>
    <property type="match status" value="1"/>
</dbReference>
<evidence type="ECO:0000256" key="11">
    <source>
        <dbReference type="SAM" id="SignalP"/>
    </source>
</evidence>
<sequence>MEEKGKRVMGLLVLLMFATFQGCFSEASQPTSKKKSTQSTAAHRFGSTAVFPITGNVYPLGYYSVTLKIGNPPKLYELDIDTGSDLTWVQCNAPCTGCTLPPESLYHPKNNVVACNDPFCSAFHLPENIRCEANDQCDYEVLYADHGSSLGVLVTDHFPLRLTNGSLLGPRLIFGCGYNQRNPGPKPPPTAGVLGLGLGKASILSQLQSLGLTRNVLGHCLSVRGGGYLFLGHDLVPSSGIAWTPMSRDLLEKHYSSGPAELLFGGKSTGIKGLQIIFDSGSSYTYFNSQAYKTTLDLMRKDLKGKPLEDTAEEKALPVCWKGTKPFKSIQDVKDYFKPLLLSFTKTKNVHLHIPPEAYLIVTEHGNVCLGILNGTEVGLENFNLVGDISLQDKLVIYDNEKQQIGWVSSNCNRLPKVDRDYNEDFWQPYAADFSVLEENYPATAQNIIRLVHERNFNV</sequence>
<dbReference type="InterPro" id="IPR001461">
    <property type="entry name" value="Aspartic_peptidase_A1"/>
</dbReference>
<evidence type="ECO:0000313" key="13">
    <source>
        <dbReference type="EMBL" id="GAY52147.1"/>
    </source>
</evidence>
<dbReference type="InterPro" id="IPR032861">
    <property type="entry name" value="TAXi_N"/>
</dbReference>
<dbReference type="Pfam" id="PF14541">
    <property type="entry name" value="TAXi_C"/>
    <property type="match status" value="1"/>
</dbReference>
<dbReference type="Gene3D" id="2.40.70.10">
    <property type="entry name" value="Acid Proteases"/>
    <property type="match status" value="2"/>
</dbReference>
<keyword evidence="4" id="KW-0677">Repeat</keyword>
<keyword evidence="6 10" id="KW-0378">Hydrolase</keyword>
<dbReference type="AlphaFoldDB" id="A0A2H5PIF1"/>
<evidence type="ECO:0000256" key="2">
    <source>
        <dbReference type="ARBA" id="ARBA00022670"/>
    </source>
</evidence>
<keyword evidence="2 10" id="KW-0645">Protease</keyword>
<feature type="active site" evidence="9">
    <location>
        <position position="279"/>
    </location>
</feature>
<gene>
    <name evidence="13" type="ORF">CUMW_139630</name>
</gene>
<dbReference type="InterPro" id="IPR033121">
    <property type="entry name" value="PEPTIDASE_A1"/>
</dbReference>
<protein>
    <recommendedName>
        <fullName evidence="7">Aspartic proteinase Asp1</fullName>
    </recommendedName>
    <alternativeName>
        <fullName evidence="8">Nucellin-like protein</fullName>
    </alternativeName>
</protein>
<dbReference type="PROSITE" id="PS51257">
    <property type="entry name" value="PROKAR_LIPOPROTEIN"/>
    <property type="match status" value="1"/>
</dbReference>
<proteinExistence type="inferred from homology"/>
<evidence type="ECO:0000256" key="8">
    <source>
        <dbReference type="ARBA" id="ARBA00077656"/>
    </source>
</evidence>
<evidence type="ECO:0000256" key="4">
    <source>
        <dbReference type="ARBA" id="ARBA00022737"/>
    </source>
</evidence>
<accession>A0A2H5PIF1</accession>
<evidence type="ECO:0000256" key="10">
    <source>
        <dbReference type="RuleBase" id="RU000454"/>
    </source>
</evidence>
<dbReference type="SUPFAM" id="SSF50630">
    <property type="entry name" value="Acid proteases"/>
    <property type="match status" value="1"/>
</dbReference>
<comment type="similarity">
    <text evidence="1 10">Belongs to the peptidase A1 family.</text>
</comment>
<dbReference type="PRINTS" id="PR00792">
    <property type="entry name" value="PEPSIN"/>
</dbReference>
<dbReference type="Pfam" id="PF14543">
    <property type="entry name" value="TAXi_N"/>
    <property type="match status" value="1"/>
</dbReference>
<keyword evidence="5 10" id="KW-0064">Aspartyl protease</keyword>
<name>A0A2H5PIF1_CITUN</name>
<dbReference type="PANTHER" id="PTHR13683">
    <property type="entry name" value="ASPARTYL PROTEASES"/>
    <property type="match status" value="1"/>
</dbReference>
<dbReference type="CDD" id="cd05475">
    <property type="entry name" value="nucellin_like"/>
    <property type="match status" value="1"/>
</dbReference>
<evidence type="ECO:0000256" key="6">
    <source>
        <dbReference type="ARBA" id="ARBA00022801"/>
    </source>
</evidence>
<keyword evidence="14" id="KW-1185">Reference proteome</keyword>